<dbReference type="Pfam" id="PF00589">
    <property type="entry name" value="Phage_integrase"/>
    <property type="match status" value="1"/>
</dbReference>
<dbReference type="GO" id="GO:0006310">
    <property type="term" value="P:DNA recombination"/>
    <property type="evidence" value="ECO:0007669"/>
    <property type="project" value="UniProtKB-KW"/>
</dbReference>
<dbReference type="Gene3D" id="3.30.160.250">
    <property type="match status" value="1"/>
</dbReference>
<dbReference type="GO" id="GO:0015074">
    <property type="term" value="P:DNA integration"/>
    <property type="evidence" value="ECO:0007669"/>
    <property type="project" value="InterPro"/>
</dbReference>
<dbReference type="RefSeq" id="WP_159447075.1">
    <property type="nucleotide sequence ID" value="NZ_FUYF01000069.1"/>
</dbReference>
<feature type="non-terminal residue" evidence="3">
    <location>
        <position position="1"/>
    </location>
</feature>
<dbReference type="SUPFAM" id="SSF143100">
    <property type="entry name" value="TTHA1013/TTHA0281-like"/>
    <property type="match status" value="1"/>
</dbReference>
<evidence type="ECO:0000256" key="1">
    <source>
        <dbReference type="ARBA" id="ARBA00023172"/>
    </source>
</evidence>
<dbReference type="GO" id="GO:0003677">
    <property type="term" value="F:DNA binding"/>
    <property type="evidence" value="ECO:0007669"/>
    <property type="project" value="InterPro"/>
</dbReference>
<feature type="domain" description="Tyr recombinase" evidence="2">
    <location>
        <begin position="1"/>
        <end position="53"/>
    </location>
</feature>
<dbReference type="InterPro" id="IPR011010">
    <property type="entry name" value="DNA_brk_join_enz"/>
</dbReference>
<keyword evidence="4" id="KW-1185">Reference proteome</keyword>
<dbReference type="GeneID" id="93339303"/>
<dbReference type="EMBL" id="FUYF01000069">
    <property type="protein sequence ID" value="SKA98947.1"/>
    <property type="molecule type" value="Genomic_DNA"/>
</dbReference>
<dbReference type="InterPro" id="IPR035069">
    <property type="entry name" value="TTHA1013/TTHA0281-like"/>
</dbReference>
<evidence type="ECO:0000313" key="3">
    <source>
        <dbReference type="EMBL" id="SKA98947.1"/>
    </source>
</evidence>
<evidence type="ECO:0000313" key="4">
    <source>
        <dbReference type="Proteomes" id="UP000190286"/>
    </source>
</evidence>
<proteinExistence type="predicted"/>
<dbReference type="OrthoDB" id="111144at2"/>
<sequence length="144" mass="16215">FTFHALRHTFATRALERGMDYKTLSAILGHYSVAFTMDTYVHSMDEHKRHEMDKMDDLFGMQYRISVENQPYPVLCTLSADGCTAHVPDFPKVTAQAPTLDAALLEVKQQIQKALRQCKNPPIPTKQDQIVVPNNSVLVLVKAG</sequence>
<evidence type="ECO:0000259" key="2">
    <source>
        <dbReference type="PROSITE" id="PS51898"/>
    </source>
</evidence>
<dbReference type="STRING" id="745368.SAMN02745178_02898"/>
<reference evidence="3 4" key="1">
    <citation type="submission" date="2017-02" db="EMBL/GenBank/DDBJ databases">
        <authorList>
            <person name="Peterson S.W."/>
        </authorList>
    </citation>
    <scope>NUCLEOTIDE SEQUENCE [LARGE SCALE GENOMIC DNA]</scope>
    <source>
        <strain evidence="3 4">ATCC 27749</strain>
    </source>
</reference>
<dbReference type="PROSITE" id="PS51898">
    <property type="entry name" value="TYR_RECOMBINASE"/>
    <property type="match status" value="1"/>
</dbReference>
<gene>
    <name evidence="3" type="ORF">SAMN02745178_02898</name>
</gene>
<dbReference type="Gene3D" id="1.10.443.10">
    <property type="entry name" value="Intergrase catalytic core"/>
    <property type="match status" value="1"/>
</dbReference>
<organism evidence="3 4">
    <name type="scientific">Gemmiger formicilis</name>
    <dbReference type="NCBI Taxonomy" id="745368"/>
    <lineage>
        <taxon>Bacteria</taxon>
        <taxon>Bacillati</taxon>
        <taxon>Bacillota</taxon>
        <taxon>Clostridia</taxon>
        <taxon>Eubacteriales</taxon>
        <taxon>Gemmiger</taxon>
    </lineage>
</organism>
<name>A0A1T4YAU8_9FIRM</name>
<dbReference type="AlphaFoldDB" id="A0A1T4YAU8"/>
<protein>
    <submittedName>
        <fullName evidence="3">Phage integrase family protein</fullName>
    </submittedName>
</protein>
<accession>A0A1T4YAU8</accession>
<keyword evidence="1" id="KW-0233">DNA recombination</keyword>
<dbReference type="InterPro" id="IPR013762">
    <property type="entry name" value="Integrase-like_cat_sf"/>
</dbReference>
<dbReference type="InterPro" id="IPR002104">
    <property type="entry name" value="Integrase_catalytic"/>
</dbReference>
<dbReference type="Proteomes" id="UP000190286">
    <property type="component" value="Unassembled WGS sequence"/>
</dbReference>
<dbReference type="SUPFAM" id="SSF56349">
    <property type="entry name" value="DNA breaking-rejoining enzymes"/>
    <property type="match status" value="1"/>
</dbReference>